<keyword evidence="1" id="KW-1133">Transmembrane helix</keyword>
<evidence type="ECO:0000256" key="1">
    <source>
        <dbReference type="SAM" id="Phobius"/>
    </source>
</evidence>
<keyword evidence="1" id="KW-0472">Membrane</keyword>
<sequence>MAQRRSGSTFTFVGALLLGAAIFALVMVVMGTRLDRDFSPAPATSLEVERQDIAALAHSVSHANDAELAAFGTAWSQALGGVWVPWPSGAPEGYTNPPTPSVPAGEVHETLRQLADRALGSSLGPVATSMGISSLTLGAETDEQCGAVDLATVARALNTGVAVTNIETARQWLEWQAASLPPADRKAPLTRVDELSNLIDGQLSAGAPDTRPAIAPEPADANHTASAYRVLVNQLAFSATSADTSGRRAIASFVCHLHKYADAPAIDALPGITADK</sequence>
<evidence type="ECO:0000313" key="3">
    <source>
        <dbReference type="Proteomes" id="UP000595053"/>
    </source>
</evidence>
<dbReference type="EMBL" id="CP063213">
    <property type="protein sequence ID" value="QOR46296.1"/>
    <property type="molecule type" value="Genomic_DNA"/>
</dbReference>
<protein>
    <recommendedName>
        <fullName evidence="4">DUF4439 domain-containing protein</fullName>
    </recommendedName>
</protein>
<gene>
    <name evidence="2" type="ORF">INS88_03585</name>
</gene>
<proteinExistence type="predicted"/>
<accession>A0A7M1QWQ1</accession>
<feature type="transmembrane region" description="Helical" evidence="1">
    <location>
        <begin position="12"/>
        <end position="31"/>
    </location>
</feature>
<keyword evidence="1" id="KW-0812">Transmembrane</keyword>
<evidence type="ECO:0000313" key="2">
    <source>
        <dbReference type="EMBL" id="QOR46296.1"/>
    </source>
</evidence>
<dbReference type="RefSeq" id="WP_197551585.1">
    <property type="nucleotide sequence ID" value="NZ_CP063213.1"/>
</dbReference>
<name>A0A7M1QWQ1_9ACTO</name>
<dbReference type="Proteomes" id="UP000595053">
    <property type="component" value="Chromosome"/>
</dbReference>
<keyword evidence="3" id="KW-1185">Reference proteome</keyword>
<evidence type="ECO:0008006" key="4">
    <source>
        <dbReference type="Google" id="ProtNLM"/>
    </source>
</evidence>
<organism evidence="2 3">
    <name type="scientific">Trueperella pecoris</name>
    <dbReference type="NCBI Taxonomy" id="2733571"/>
    <lineage>
        <taxon>Bacteria</taxon>
        <taxon>Bacillati</taxon>
        <taxon>Actinomycetota</taxon>
        <taxon>Actinomycetes</taxon>
        <taxon>Actinomycetales</taxon>
        <taxon>Actinomycetaceae</taxon>
        <taxon>Trueperella</taxon>
    </lineage>
</organism>
<reference evidence="2 3" key="1">
    <citation type="submission" date="2020-10" db="EMBL/GenBank/DDBJ databases">
        <title>Trueperella pecoris sp. nov. isolated from bovine and porcine specimens.</title>
        <authorList>
            <person name="Schoenecker L."/>
            <person name="Schnydrig P."/>
            <person name="Brodard I."/>
            <person name="Thomann A."/>
            <person name="Hemphill A."/>
            <person name="Rodriguez-Campos S."/>
            <person name="Perreten V."/>
            <person name="Jores J."/>
            <person name="Kittl S."/>
        </authorList>
    </citation>
    <scope>NUCLEOTIDE SEQUENCE [LARGE SCALE GENOMIC DNA]</scope>
    <source>
        <strain evidence="2 3">15A0121</strain>
    </source>
</reference>
<dbReference type="AlphaFoldDB" id="A0A7M1QWQ1"/>